<dbReference type="RefSeq" id="WP_263278967.1">
    <property type="nucleotide sequence ID" value="NZ_CP106795.1"/>
</dbReference>
<evidence type="ECO:0000313" key="2">
    <source>
        <dbReference type="EMBL" id="UXY38231.1"/>
    </source>
</evidence>
<evidence type="ECO:0000256" key="1">
    <source>
        <dbReference type="SAM" id="MobiDB-lite"/>
    </source>
</evidence>
<name>A0ABY6EVK3_9ACTN</name>
<sequence>MGVFARLLGRSKTTQEPSAAEAPAGREPDEAEAVAESAEAKGAEPAAARGSAEEEREDVPARIEAGTEDDASQSTGIPKQQSAEEAADSEAGDGARR</sequence>
<organism evidence="2 3">
    <name type="scientific">Streptomyces albidocamelliae</name>
    <dbReference type="NCBI Taxonomy" id="2981135"/>
    <lineage>
        <taxon>Bacteria</taxon>
        <taxon>Bacillati</taxon>
        <taxon>Actinomycetota</taxon>
        <taxon>Actinomycetes</taxon>
        <taxon>Kitasatosporales</taxon>
        <taxon>Streptomycetaceae</taxon>
        <taxon>Streptomyces</taxon>
    </lineage>
</organism>
<proteinExistence type="predicted"/>
<gene>
    <name evidence="2" type="ORF">N8I86_27955</name>
</gene>
<protein>
    <recommendedName>
        <fullName evidence="4">Gliding motility protein</fullName>
    </recommendedName>
</protein>
<keyword evidence="3" id="KW-1185">Reference proteome</keyword>
<evidence type="ECO:0000313" key="3">
    <source>
        <dbReference type="Proteomes" id="UP001060733"/>
    </source>
</evidence>
<accession>A0ABY6EVK3</accession>
<reference evidence="2" key="1">
    <citation type="submission" date="2022-10" db="EMBL/GenBank/DDBJ databases">
        <authorList>
            <person name="Mo P."/>
        </authorList>
    </citation>
    <scope>NUCLEOTIDE SEQUENCE</scope>
    <source>
        <strain evidence="2">HUAS 14-6</strain>
    </source>
</reference>
<dbReference type="EMBL" id="CP106795">
    <property type="protein sequence ID" value="UXY38231.1"/>
    <property type="molecule type" value="Genomic_DNA"/>
</dbReference>
<feature type="compositionally biased region" description="Polar residues" evidence="1">
    <location>
        <begin position="72"/>
        <end position="81"/>
    </location>
</feature>
<evidence type="ECO:0008006" key="4">
    <source>
        <dbReference type="Google" id="ProtNLM"/>
    </source>
</evidence>
<feature type="region of interest" description="Disordered" evidence="1">
    <location>
        <begin position="1"/>
        <end position="97"/>
    </location>
</feature>
<dbReference type="Proteomes" id="UP001060733">
    <property type="component" value="Chromosome"/>
</dbReference>